<dbReference type="Gene3D" id="3.40.50.300">
    <property type="entry name" value="P-loop containing nucleotide triphosphate hydrolases"/>
    <property type="match status" value="1"/>
</dbReference>
<keyword evidence="5 7" id="KW-0067">ATP-binding</keyword>
<comment type="subcellular location">
    <subcellularLocation>
        <location evidence="7">Cytoplasm</location>
    </subcellularLocation>
</comment>
<keyword evidence="7" id="KW-0479">Metal-binding</keyword>
<feature type="binding site" evidence="7">
    <location>
        <position position="153"/>
    </location>
    <ligand>
        <name>ATP</name>
        <dbReference type="ChEBI" id="CHEBI:30616"/>
    </ligand>
</feature>
<dbReference type="GO" id="GO:0005524">
    <property type="term" value="F:ATP binding"/>
    <property type="evidence" value="ECO:0007669"/>
    <property type="project" value="UniProtKB-UniRule"/>
</dbReference>
<comment type="function">
    <text evidence="7">Catalyzes the specific phosphorylation of the 3-hydroxyl group of shikimic acid using ATP as a cosubstrate.</text>
</comment>
<dbReference type="InterPro" id="IPR031322">
    <property type="entry name" value="Shikimate/glucono_kinase"/>
</dbReference>
<gene>
    <name evidence="7" type="primary">aroK</name>
    <name evidence="8" type="ORF">H9726_04705</name>
</gene>
<feature type="binding site" evidence="7">
    <location>
        <position position="136"/>
    </location>
    <ligand>
        <name>substrate</name>
    </ligand>
</feature>
<dbReference type="SUPFAM" id="SSF52540">
    <property type="entry name" value="P-loop containing nucleoside triphosphate hydrolases"/>
    <property type="match status" value="1"/>
</dbReference>
<evidence type="ECO:0000313" key="9">
    <source>
        <dbReference type="Proteomes" id="UP000824025"/>
    </source>
</evidence>
<keyword evidence="4 7" id="KW-0418">Kinase</keyword>
<feature type="binding site" evidence="7">
    <location>
        <begin position="13"/>
        <end position="18"/>
    </location>
    <ligand>
        <name>ATP</name>
        <dbReference type="ChEBI" id="CHEBI:30616"/>
    </ligand>
</feature>
<comment type="catalytic activity">
    <reaction evidence="7">
        <text>shikimate + ATP = 3-phosphoshikimate + ADP + H(+)</text>
        <dbReference type="Rhea" id="RHEA:13121"/>
        <dbReference type="ChEBI" id="CHEBI:15378"/>
        <dbReference type="ChEBI" id="CHEBI:30616"/>
        <dbReference type="ChEBI" id="CHEBI:36208"/>
        <dbReference type="ChEBI" id="CHEBI:145989"/>
        <dbReference type="ChEBI" id="CHEBI:456216"/>
        <dbReference type="EC" id="2.7.1.71"/>
    </reaction>
</comment>
<evidence type="ECO:0000256" key="6">
    <source>
        <dbReference type="ARBA" id="ARBA00023141"/>
    </source>
</evidence>
<evidence type="ECO:0000256" key="7">
    <source>
        <dbReference type="HAMAP-Rule" id="MF_00109"/>
    </source>
</evidence>
<dbReference type="AlphaFoldDB" id="A0A9D2D730"/>
<dbReference type="GO" id="GO:0000287">
    <property type="term" value="F:magnesium ion binding"/>
    <property type="evidence" value="ECO:0007669"/>
    <property type="project" value="UniProtKB-UniRule"/>
</dbReference>
<evidence type="ECO:0000256" key="1">
    <source>
        <dbReference type="ARBA" id="ARBA00022605"/>
    </source>
</evidence>
<dbReference type="InterPro" id="IPR000623">
    <property type="entry name" value="Shikimate_kinase/TSH1"/>
</dbReference>
<keyword evidence="3 7" id="KW-0547">Nucleotide-binding</keyword>
<evidence type="ECO:0000256" key="2">
    <source>
        <dbReference type="ARBA" id="ARBA00022679"/>
    </source>
</evidence>
<comment type="cofactor">
    <cofactor evidence="7">
        <name>Mg(2+)</name>
        <dbReference type="ChEBI" id="CHEBI:18420"/>
    </cofactor>
    <text evidence="7">Binds 1 Mg(2+) ion per subunit.</text>
</comment>
<dbReference type="GO" id="GO:0009423">
    <property type="term" value="P:chorismate biosynthetic process"/>
    <property type="evidence" value="ECO:0007669"/>
    <property type="project" value="UniProtKB-UniRule"/>
</dbReference>
<dbReference type="PRINTS" id="PR01100">
    <property type="entry name" value="SHIKIMTKNASE"/>
</dbReference>
<dbReference type="Pfam" id="PF01202">
    <property type="entry name" value="SKI"/>
    <property type="match status" value="1"/>
</dbReference>
<comment type="subunit">
    <text evidence="7">Monomer.</text>
</comment>
<dbReference type="GO" id="GO:0009073">
    <property type="term" value="P:aromatic amino acid family biosynthetic process"/>
    <property type="evidence" value="ECO:0007669"/>
    <property type="project" value="UniProtKB-KW"/>
</dbReference>
<reference evidence="8" key="1">
    <citation type="journal article" date="2021" name="PeerJ">
        <title>Extensive microbial diversity within the chicken gut microbiome revealed by metagenomics and culture.</title>
        <authorList>
            <person name="Gilroy R."/>
            <person name="Ravi A."/>
            <person name="Getino M."/>
            <person name="Pursley I."/>
            <person name="Horton D.L."/>
            <person name="Alikhan N.F."/>
            <person name="Baker D."/>
            <person name="Gharbi K."/>
            <person name="Hall N."/>
            <person name="Watson M."/>
            <person name="Adriaenssens E.M."/>
            <person name="Foster-Nyarko E."/>
            <person name="Jarju S."/>
            <person name="Secka A."/>
            <person name="Antonio M."/>
            <person name="Oren A."/>
            <person name="Chaudhuri R.R."/>
            <person name="La Ragione R."/>
            <person name="Hildebrand F."/>
            <person name="Pallen M.J."/>
        </authorList>
    </citation>
    <scope>NUCLEOTIDE SEQUENCE</scope>
    <source>
        <strain evidence="8">CHK192-19661</strain>
    </source>
</reference>
<keyword evidence="7" id="KW-0963">Cytoplasm</keyword>
<keyword evidence="6 7" id="KW-0057">Aromatic amino acid biosynthesis</keyword>
<dbReference type="GO" id="GO:0008652">
    <property type="term" value="P:amino acid biosynthetic process"/>
    <property type="evidence" value="ECO:0007669"/>
    <property type="project" value="UniProtKB-KW"/>
</dbReference>
<evidence type="ECO:0000313" key="8">
    <source>
        <dbReference type="EMBL" id="HIZ09773.1"/>
    </source>
</evidence>
<comment type="caution">
    <text evidence="8">The sequence shown here is derived from an EMBL/GenBank/DDBJ whole genome shotgun (WGS) entry which is preliminary data.</text>
</comment>
<dbReference type="HAMAP" id="MF_00109">
    <property type="entry name" value="Shikimate_kinase"/>
    <property type="match status" value="1"/>
</dbReference>
<dbReference type="EMBL" id="DXCF01000025">
    <property type="protein sequence ID" value="HIZ09773.1"/>
    <property type="molecule type" value="Genomic_DNA"/>
</dbReference>
<comment type="caution">
    <text evidence="7">Lacks conserved residue(s) required for the propagation of feature annotation.</text>
</comment>
<name>A0A9D2D730_9FIRM</name>
<accession>A0A9D2D730</accession>
<sequence length="168" mass="18343">MQADNIILIGMPASGKSTAGVLLAKTLGYNFVDCDLLIQGRENALLCDIITEKGAEEFLRIEEEVNASLSVHKTVVATGGSVVYGERAMRHLRGIGTVVYLKVAESALEGRLQNIFRRGVVMRKKGETVAELYAERAPLYEKYAHITVDCTGQTVEQTVRAVCEALRA</sequence>
<dbReference type="InterPro" id="IPR027417">
    <property type="entry name" value="P-loop_NTPase"/>
</dbReference>
<dbReference type="PANTHER" id="PTHR21087">
    <property type="entry name" value="SHIKIMATE KINASE"/>
    <property type="match status" value="1"/>
</dbReference>
<keyword evidence="2 7" id="KW-0808">Transferase</keyword>
<dbReference type="CDD" id="cd00464">
    <property type="entry name" value="SK"/>
    <property type="match status" value="1"/>
</dbReference>
<comment type="pathway">
    <text evidence="7">Metabolic intermediate biosynthesis; chorismate biosynthesis; chorismate from D-erythrose 4-phosphate and phosphoenolpyruvate: step 5/7.</text>
</comment>
<proteinExistence type="inferred from homology"/>
<comment type="similarity">
    <text evidence="7">Belongs to the shikimate kinase family.</text>
</comment>
<feature type="binding site" evidence="7">
    <location>
        <position position="118"/>
    </location>
    <ligand>
        <name>ATP</name>
        <dbReference type="ChEBI" id="CHEBI:30616"/>
    </ligand>
</feature>
<feature type="binding site" evidence="7">
    <location>
        <position position="80"/>
    </location>
    <ligand>
        <name>substrate</name>
    </ligand>
</feature>
<dbReference type="EC" id="2.7.1.71" evidence="7"/>
<evidence type="ECO:0000256" key="5">
    <source>
        <dbReference type="ARBA" id="ARBA00022840"/>
    </source>
</evidence>
<dbReference type="GO" id="GO:0004765">
    <property type="term" value="F:shikimate kinase activity"/>
    <property type="evidence" value="ECO:0007669"/>
    <property type="project" value="UniProtKB-UniRule"/>
</dbReference>
<dbReference type="PANTHER" id="PTHR21087:SF16">
    <property type="entry name" value="SHIKIMATE KINASE 1, CHLOROPLASTIC"/>
    <property type="match status" value="1"/>
</dbReference>
<keyword evidence="1 7" id="KW-0028">Amino-acid biosynthesis</keyword>
<feature type="binding site" evidence="7">
    <location>
        <position position="17"/>
    </location>
    <ligand>
        <name>Mg(2+)</name>
        <dbReference type="ChEBI" id="CHEBI:18420"/>
    </ligand>
</feature>
<organism evidence="8 9">
    <name type="scientific">Candidatus Borkfalkia avicola</name>
    <dbReference type="NCBI Taxonomy" id="2838503"/>
    <lineage>
        <taxon>Bacteria</taxon>
        <taxon>Bacillati</taxon>
        <taxon>Bacillota</taxon>
        <taxon>Clostridia</taxon>
        <taxon>Christensenellales</taxon>
        <taxon>Christensenellaceae</taxon>
        <taxon>Candidatus Borkfalkia</taxon>
    </lineage>
</organism>
<reference evidence="8" key="2">
    <citation type="submission" date="2021-04" db="EMBL/GenBank/DDBJ databases">
        <authorList>
            <person name="Gilroy R."/>
        </authorList>
    </citation>
    <scope>NUCLEOTIDE SEQUENCE</scope>
    <source>
        <strain evidence="8">CHK192-19661</strain>
    </source>
</reference>
<evidence type="ECO:0000256" key="3">
    <source>
        <dbReference type="ARBA" id="ARBA00022741"/>
    </source>
</evidence>
<dbReference type="Proteomes" id="UP000824025">
    <property type="component" value="Unassembled WGS sequence"/>
</dbReference>
<feature type="binding site" evidence="7">
    <location>
        <position position="35"/>
    </location>
    <ligand>
        <name>substrate</name>
    </ligand>
</feature>
<evidence type="ECO:0000256" key="4">
    <source>
        <dbReference type="ARBA" id="ARBA00022777"/>
    </source>
</evidence>
<protein>
    <recommendedName>
        <fullName evidence="7">Shikimate kinase</fullName>
        <shortName evidence="7">SK</shortName>
        <ecNumber evidence="7">2.7.1.71</ecNumber>
    </recommendedName>
</protein>
<dbReference type="GO" id="GO:0005829">
    <property type="term" value="C:cytosol"/>
    <property type="evidence" value="ECO:0007669"/>
    <property type="project" value="TreeGrafter"/>
</dbReference>
<keyword evidence="7" id="KW-0460">Magnesium</keyword>